<evidence type="ECO:0000313" key="2">
    <source>
        <dbReference type="Proteomes" id="UP000011761"/>
    </source>
</evidence>
<gene>
    <name evidence="1" type="ORF">BAUCODRAFT_223412</name>
</gene>
<dbReference type="AlphaFoldDB" id="M2N567"/>
<proteinExistence type="predicted"/>
<keyword evidence="2" id="KW-1185">Reference proteome</keyword>
<reference evidence="1 2" key="1">
    <citation type="journal article" date="2012" name="PLoS Pathog.">
        <title>Diverse lifestyles and strategies of plant pathogenesis encoded in the genomes of eighteen Dothideomycetes fungi.</title>
        <authorList>
            <person name="Ohm R.A."/>
            <person name="Feau N."/>
            <person name="Henrissat B."/>
            <person name="Schoch C.L."/>
            <person name="Horwitz B.A."/>
            <person name="Barry K.W."/>
            <person name="Condon B.J."/>
            <person name="Copeland A.C."/>
            <person name="Dhillon B."/>
            <person name="Glaser F."/>
            <person name="Hesse C.N."/>
            <person name="Kosti I."/>
            <person name="LaButti K."/>
            <person name="Lindquist E.A."/>
            <person name="Lucas S."/>
            <person name="Salamov A.A."/>
            <person name="Bradshaw R.E."/>
            <person name="Ciuffetti L."/>
            <person name="Hamelin R.C."/>
            <person name="Kema G.H.J."/>
            <person name="Lawrence C."/>
            <person name="Scott J.A."/>
            <person name="Spatafora J.W."/>
            <person name="Turgeon B.G."/>
            <person name="de Wit P.J.G.M."/>
            <person name="Zhong S."/>
            <person name="Goodwin S.B."/>
            <person name="Grigoriev I.V."/>
        </authorList>
    </citation>
    <scope>NUCLEOTIDE SEQUENCE [LARGE SCALE GENOMIC DNA]</scope>
    <source>
        <strain evidence="1 2">UAMH 10762</strain>
    </source>
</reference>
<evidence type="ECO:0000313" key="1">
    <source>
        <dbReference type="EMBL" id="EMC94179.1"/>
    </source>
</evidence>
<sequence length="85" mass="9296">MKPCRSSACGHLRKPCVIPNKERKAFNCGYSSLLKEVLPLAATDNDGHSYARVFPDQLAISSVEAAGSEKWQTLLAICEANRETT</sequence>
<accession>M2N567</accession>
<protein>
    <submittedName>
        <fullName evidence="1">Uncharacterized protein</fullName>
    </submittedName>
</protein>
<name>M2N567_BAUPA</name>
<organism evidence="1 2">
    <name type="scientific">Baudoinia panamericana (strain UAMH 10762)</name>
    <name type="common">Angels' share fungus</name>
    <name type="synonym">Baudoinia compniacensis (strain UAMH 10762)</name>
    <dbReference type="NCBI Taxonomy" id="717646"/>
    <lineage>
        <taxon>Eukaryota</taxon>
        <taxon>Fungi</taxon>
        <taxon>Dikarya</taxon>
        <taxon>Ascomycota</taxon>
        <taxon>Pezizomycotina</taxon>
        <taxon>Dothideomycetes</taxon>
        <taxon>Dothideomycetidae</taxon>
        <taxon>Mycosphaerellales</taxon>
        <taxon>Teratosphaeriaceae</taxon>
        <taxon>Baudoinia</taxon>
    </lineage>
</organism>
<dbReference type="HOGENOM" id="CLU_2512274_0_0_1"/>
<dbReference type="RefSeq" id="XP_007679075.1">
    <property type="nucleotide sequence ID" value="XM_007680885.1"/>
</dbReference>
<dbReference type="KEGG" id="bcom:BAUCODRAFT_223412"/>
<dbReference type="GeneID" id="19109888"/>
<dbReference type="Proteomes" id="UP000011761">
    <property type="component" value="Unassembled WGS sequence"/>
</dbReference>
<dbReference type="EMBL" id="KB445559">
    <property type="protein sequence ID" value="EMC94179.1"/>
    <property type="molecule type" value="Genomic_DNA"/>
</dbReference>